<dbReference type="EMBL" id="CAVMJV010000254">
    <property type="protein sequence ID" value="CAK5128123.1"/>
    <property type="molecule type" value="Genomic_DNA"/>
</dbReference>
<accession>A0ACB1B9Y9</accession>
<evidence type="ECO:0000313" key="2">
    <source>
        <dbReference type="Proteomes" id="UP001497535"/>
    </source>
</evidence>
<gene>
    <name evidence="1" type="ORF">MENTE1834_LOCUS48709</name>
</gene>
<organism evidence="1 2">
    <name type="scientific">Meloidogyne enterolobii</name>
    <name type="common">Root-knot nematode worm</name>
    <name type="synonym">Meloidogyne mayaguensis</name>
    <dbReference type="NCBI Taxonomy" id="390850"/>
    <lineage>
        <taxon>Eukaryota</taxon>
        <taxon>Metazoa</taxon>
        <taxon>Ecdysozoa</taxon>
        <taxon>Nematoda</taxon>
        <taxon>Chromadorea</taxon>
        <taxon>Rhabditida</taxon>
        <taxon>Tylenchina</taxon>
        <taxon>Tylenchomorpha</taxon>
        <taxon>Tylenchoidea</taxon>
        <taxon>Meloidogynidae</taxon>
        <taxon>Meloidogyninae</taxon>
        <taxon>Meloidogyne</taxon>
    </lineage>
</organism>
<protein>
    <submittedName>
        <fullName evidence="1">Uncharacterized protein</fullName>
    </submittedName>
</protein>
<reference evidence="1" key="1">
    <citation type="submission" date="2023-11" db="EMBL/GenBank/DDBJ databases">
        <authorList>
            <person name="Poullet M."/>
        </authorList>
    </citation>
    <scope>NUCLEOTIDE SEQUENCE</scope>
    <source>
        <strain evidence="1">E1834</strain>
    </source>
</reference>
<dbReference type="Proteomes" id="UP001497535">
    <property type="component" value="Unassembled WGS sequence"/>
</dbReference>
<name>A0ACB1B9Y9_MELEN</name>
<keyword evidence="2" id="KW-1185">Reference proteome</keyword>
<proteinExistence type="predicted"/>
<comment type="caution">
    <text evidence="1">The sequence shown here is derived from an EMBL/GenBank/DDBJ whole genome shotgun (WGS) entry which is preliminary data.</text>
</comment>
<evidence type="ECO:0000313" key="1">
    <source>
        <dbReference type="EMBL" id="CAK5128123.1"/>
    </source>
</evidence>
<sequence length="198" mass="23956">MIRKKRYYSSGPIFGKRPDAFISHTIVSGLIIVLVFFKAIGLYELRCRFPEVNLQNFLRRRQNSPLTIHRQREQELREQYFHPQPSYPHRYSERNQYYNENPYYRNTERNNMALGRQNEPTIHREMHRQDFQPRPNIPDQYDEENPPQLSSVSSFISDDAEAYQFVFDSQPRPRRSIQKGLIYLLRGHFSRFLEWAII</sequence>